<reference evidence="2" key="2">
    <citation type="submission" date="2023-06" db="EMBL/GenBank/DDBJ databases">
        <title>Itaconate inhibition of nontuberculous mycobacteria.</title>
        <authorList>
            <person name="Spilker T."/>
        </authorList>
    </citation>
    <scope>NUCLEOTIDE SEQUENCE [LARGE SCALE GENOMIC DNA]</scope>
    <source>
        <strain evidence="2">FLAC1071</strain>
    </source>
</reference>
<keyword evidence="2" id="KW-1185">Reference proteome</keyword>
<accession>A0ABT7P3J5</accession>
<dbReference type="Proteomes" id="UP001529272">
    <property type="component" value="Unassembled WGS sequence"/>
</dbReference>
<dbReference type="EMBL" id="JASZZX010000016">
    <property type="protein sequence ID" value="MDM3927837.1"/>
    <property type="molecule type" value="Genomic_DNA"/>
</dbReference>
<dbReference type="RefSeq" id="WP_069954008.1">
    <property type="nucleotide sequence ID" value="NZ_CP012886.2"/>
</dbReference>
<name>A0ABT7P3J5_MYCIT</name>
<organism evidence="1 2">
    <name type="scientific">Mycobacterium intracellulare subsp. chimaera</name>
    <dbReference type="NCBI Taxonomy" id="222805"/>
    <lineage>
        <taxon>Bacteria</taxon>
        <taxon>Bacillati</taxon>
        <taxon>Actinomycetota</taxon>
        <taxon>Actinomycetes</taxon>
        <taxon>Mycobacteriales</taxon>
        <taxon>Mycobacteriaceae</taxon>
        <taxon>Mycobacterium</taxon>
        <taxon>Mycobacterium avium complex (MAC)</taxon>
    </lineage>
</organism>
<reference evidence="1 2" key="1">
    <citation type="submission" date="2023-06" db="EMBL/GenBank/DDBJ databases">
        <title>Itaconate inhibition of nontuberculous mycobacteria.</title>
        <authorList>
            <person name="Breen P."/>
            <person name="Zimbric M."/>
            <person name="Caverly L."/>
        </authorList>
    </citation>
    <scope>NUCLEOTIDE SEQUENCE [LARGE SCALE GENOMIC DNA]</scope>
    <source>
        <strain evidence="1 2">FLAC1071</strain>
    </source>
</reference>
<proteinExistence type="predicted"/>
<comment type="caution">
    <text evidence="1">The sequence shown here is derived from an EMBL/GenBank/DDBJ whole genome shotgun (WGS) entry which is preliminary data.</text>
</comment>
<gene>
    <name evidence="1" type="ORF">QRB35_17650</name>
</gene>
<evidence type="ECO:0000313" key="2">
    <source>
        <dbReference type="Proteomes" id="UP001529272"/>
    </source>
</evidence>
<evidence type="ECO:0000313" key="1">
    <source>
        <dbReference type="EMBL" id="MDM3927837.1"/>
    </source>
</evidence>
<protein>
    <submittedName>
        <fullName evidence="1">Uncharacterized protein</fullName>
    </submittedName>
</protein>
<sequence>MMTDTGLVDARTTLISVTDRWQRQGYRSQVLEEALSLLPLVDSSLLRSGAGSPAEIGQLRQQCENLRVAVEHIRGLGHGDTLTAASSRFLDAIAAELDR</sequence>